<feature type="domain" description="CEP63/Deup1 N-terminal" evidence="15">
    <location>
        <begin position="233"/>
        <end position="495"/>
    </location>
</feature>
<dbReference type="GO" id="GO:0051301">
    <property type="term" value="P:cell division"/>
    <property type="evidence" value="ECO:0007669"/>
    <property type="project" value="UniProtKB-KW"/>
</dbReference>
<dbReference type="PANTHER" id="PTHR18875:SF7">
    <property type="entry name" value="CENTROSOMAL PROTEIN OF 63 KDA"/>
    <property type="match status" value="1"/>
</dbReference>
<evidence type="ECO:0000256" key="13">
    <source>
        <dbReference type="SAM" id="Coils"/>
    </source>
</evidence>
<feature type="region of interest" description="Disordered" evidence="14">
    <location>
        <begin position="779"/>
        <end position="814"/>
    </location>
</feature>
<keyword evidence="8" id="KW-0498">Mitosis</keyword>
<evidence type="ECO:0000256" key="7">
    <source>
        <dbReference type="ARBA" id="ARBA00022763"/>
    </source>
</evidence>
<reference evidence="17 18" key="1">
    <citation type="journal article" date="2023" name="bioRxiv">
        <title>Conserved and derived expression patterns and positive selection on dental genes reveal complex evolutionary context of ever-growing rodent molars.</title>
        <authorList>
            <person name="Calamari Z.T."/>
            <person name="Song A."/>
            <person name="Cohen E."/>
            <person name="Akter M."/>
            <person name="Roy R.D."/>
            <person name="Hallikas O."/>
            <person name="Christensen M.M."/>
            <person name="Li P."/>
            <person name="Marangoni P."/>
            <person name="Jernvall J."/>
            <person name="Klein O.D."/>
        </authorList>
    </citation>
    <scope>NUCLEOTIDE SEQUENCE [LARGE SCALE GENOMIC DNA]</scope>
    <source>
        <strain evidence="17">V071</strain>
    </source>
</reference>
<dbReference type="GO" id="GO:0098535">
    <property type="term" value="P:de novo centriole assembly involved in multi-ciliated epithelial cell differentiation"/>
    <property type="evidence" value="ECO:0007669"/>
    <property type="project" value="TreeGrafter"/>
</dbReference>
<dbReference type="InterPro" id="IPR057656">
    <property type="entry name" value="CEP63/Deup1_CC"/>
</dbReference>
<evidence type="ECO:0000256" key="9">
    <source>
        <dbReference type="ARBA" id="ARBA00023054"/>
    </source>
</evidence>
<keyword evidence="9 13" id="KW-0175">Coiled coil</keyword>
<keyword evidence="18" id="KW-1185">Reference proteome</keyword>
<dbReference type="PANTHER" id="PTHR18875">
    <property type="entry name" value="SARCOMA ANTIGEN NY-SAR-24/CYTOSKELETAL PROTEIN SOJO"/>
    <property type="match status" value="1"/>
</dbReference>
<evidence type="ECO:0000256" key="1">
    <source>
        <dbReference type="ARBA" id="ARBA00004114"/>
    </source>
</evidence>
<dbReference type="GO" id="GO:0005814">
    <property type="term" value="C:centriole"/>
    <property type="evidence" value="ECO:0007669"/>
    <property type="project" value="UniProtKB-SubCell"/>
</dbReference>
<feature type="compositionally biased region" description="Low complexity" evidence="14">
    <location>
        <begin position="802"/>
        <end position="814"/>
    </location>
</feature>
<evidence type="ECO:0000256" key="6">
    <source>
        <dbReference type="ARBA" id="ARBA00022618"/>
    </source>
</evidence>
<dbReference type="EMBL" id="JBBHLL010000574">
    <property type="protein sequence ID" value="KAK7800079.1"/>
    <property type="molecule type" value="Genomic_DNA"/>
</dbReference>
<feature type="non-terminal residue" evidence="17">
    <location>
        <position position="1"/>
    </location>
</feature>
<accession>A0AAW0HBB8</accession>
<dbReference type="AlphaFoldDB" id="A0AAW0HBB8"/>
<evidence type="ECO:0000256" key="10">
    <source>
        <dbReference type="ARBA" id="ARBA00023212"/>
    </source>
</evidence>
<evidence type="ECO:0000256" key="4">
    <source>
        <dbReference type="ARBA" id="ARBA00021306"/>
    </source>
</evidence>
<keyword evidence="11" id="KW-0131">Cell cycle</keyword>
<dbReference type="InterPro" id="IPR031470">
    <property type="entry name" value="CEP63/Deup1_N"/>
</dbReference>
<comment type="subunit">
    <text evidence="12">Interacts with CEP152 and CDK1; these interactions recruit both ligands to centrosomes. Interacts with CDK2, CDK5RAP2, WDR62, CEP90, KIAA0753/moonraker and CCDC14. CEP63, CDK5RAP2, CEP152, WDR62 are proposed to form a stepwise assembled complex at the centrosome forming a ring near parental centrioles. Interacts with CCDC57; the interaction is required for their location to proximal end of centrioles. Interacts with FXR1; promoting its stabilization.</text>
</comment>
<sequence>GKRLVTLQNPGRWRESHPYPQRAKRLSLGPAPPLGHVTHGALVRRTQVSPFAAVGRGRDERPFVVTRARPQGTARRPGGGALGRGPGGAAAGCGANAALATVVPLTSRPHGPRPLAVAGRLQPGPLLPTRGRPVAGPPGRSDSSICSSVPAGQTTAMNWWPSNLQSIRCPGKEWQIIKQFLPKSVLIRDTVLCHMAPSKRKQVTCLSCQNKGDLVMEALLEGIQNRGHSGGFLTSCEAELQELMKQIDIMVAHKKSEWEGQTHALETCLDIRDRELKTLRSQLDMKHKEIGMLHQQIEEHEKIKQEMAMEYKQELKKLQEELGRLKRSYEKLQKKQLREFRGNTKSLREDRSEIERLTGKIEEFRQKSLDWEKQRLIYQQQISSLEAQRKALADQSEIIQAQLANRKQKLESVELSSQSEIQHLSSKLERAKDTICANELEIERLNMRVNDLMGTNMTILQEQRQKEEKLRESEKLLEALQEEQKGLKASLQSQENFILEAKMQKEKLQTKLKTVDTQHSIESMRPLENCQVERKFPSPGPGVLDNVLSQLDFSHTSEELLQAEVTRLEGSLESVSATCKQLSQELMEKYEELKRMEGHNNEYRTEIKKTYSSALEGMKMEISQLTRELHQRDITIASAKCSSSDMEKQLKTEMQKAEEKAAEHKKILSQLESLKLENRRLSETVMKLELGLHEAKEISLADLQENYIEALNKLVSENQQLQKDLMNTKSQLQHATLVCKKKDDRIFKPTHTRAAEFKNTELKPTHGHQHRHDGIKTEQYKTGHHSPREQILGSKDPMARGPSPRSSHISPDSSTVSLPSNFLCHAHSLPSILDINDANFSDVLSDCMNDQEEFVSSCSLPVSPLGSIATRFLEEEELRSHHILERLDAHIEELRRESERTVRQFTALV</sequence>
<dbReference type="GO" id="GO:0034451">
    <property type="term" value="C:centriolar satellite"/>
    <property type="evidence" value="ECO:0007669"/>
    <property type="project" value="UniProtKB-SubCell"/>
</dbReference>
<feature type="coiled-coil region" evidence="13">
    <location>
        <begin position="297"/>
        <end position="402"/>
    </location>
</feature>
<dbReference type="Proteomes" id="UP001488838">
    <property type="component" value="Unassembled WGS sequence"/>
</dbReference>
<evidence type="ECO:0000313" key="18">
    <source>
        <dbReference type="Proteomes" id="UP001488838"/>
    </source>
</evidence>
<organism evidence="17 18">
    <name type="scientific">Myodes glareolus</name>
    <name type="common">Bank vole</name>
    <name type="synonym">Clethrionomys glareolus</name>
    <dbReference type="NCBI Taxonomy" id="447135"/>
    <lineage>
        <taxon>Eukaryota</taxon>
        <taxon>Metazoa</taxon>
        <taxon>Chordata</taxon>
        <taxon>Craniata</taxon>
        <taxon>Vertebrata</taxon>
        <taxon>Euteleostomi</taxon>
        <taxon>Mammalia</taxon>
        <taxon>Eutheria</taxon>
        <taxon>Euarchontoglires</taxon>
        <taxon>Glires</taxon>
        <taxon>Rodentia</taxon>
        <taxon>Myomorpha</taxon>
        <taxon>Muroidea</taxon>
        <taxon>Cricetidae</taxon>
        <taxon>Arvicolinae</taxon>
        <taxon>Myodes</taxon>
    </lineage>
</organism>
<evidence type="ECO:0000256" key="11">
    <source>
        <dbReference type="ARBA" id="ARBA00023306"/>
    </source>
</evidence>
<feature type="compositionally biased region" description="Gly residues" evidence="14">
    <location>
        <begin position="77"/>
        <end position="90"/>
    </location>
</feature>
<protein>
    <recommendedName>
        <fullName evidence="4">Centrosomal protein of 63 kDa</fullName>
    </recommendedName>
</protein>
<dbReference type="GO" id="GO:0006974">
    <property type="term" value="P:DNA damage response"/>
    <property type="evidence" value="ECO:0007669"/>
    <property type="project" value="UniProtKB-KW"/>
</dbReference>
<feature type="region of interest" description="Disordered" evidence="14">
    <location>
        <begin position="110"/>
        <end position="148"/>
    </location>
</feature>
<dbReference type="Pfam" id="PF17045">
    <property type="entry name" value="CEP63"/>
    <property type="match status" value="1"/>
</dbReference>
<evidence type="ECO:0000259" key="16">
    <source>
        <dbReference type="Pfam" id="PF25771"/>
    </source>
</evidence>
<feature type="coiled-coil region" evidence="13">
    <location>
        <begin position="459"/>
        <end position="518"/>
    </location>
</feature>
<evidence type="ECO:0000256" key="12">
    <source>
        <dbReference type="ARBA" id="ARBA00047022"/>
    </source>
</evidence>
<gene>
    <name evidence="17" type="ORF">U0070_011244</name>
</gene>
<evidence type="ECO:0000256" key="3">
    <source>
        <dbReference type="ARBA" id="ARBA00007181"/>
    </source>
</evidence>
<keyword evidence="5" id="KW-0963">Cytoplasm</keyword>
<name>A0AAW0HBB8_MYOGA</name>
<keyword evidence="10" id="KW-0206">Cytoskeleton</keyword>
<evidence type="ECO:0000256" key="8">
    <source>
        <dbReference type="ARBA" id="ARBA00022776"/>
    </source>
</evidence>
<evidence type="ECO:0000256" key="5">
    <source>
        <dbReference type="ARBA" id="ARBA00022490"/>
    </source>
</evidence>
<feature type="region of interest" description="Disordered" evidence="14">
    <location>
        <begin position="70"/>
        <end position="90"/>
    </location>
</feature>
<evidence type="ECO:0000256" key="2">
    <source>
        <dbReference type="ARBA" id="ARBA00004607"/>
    </source>
</evidence>
<keyword evidence="6" id="KW-0132">Cell division</keyword>
<evidence type="ECO:0000256" key="14">
    <source>
        <dbReference type="SAM" id="MobiDB-lite"/>
    </source>
</evidence>
<dbReference type="Pfam" id="PF25771">
    <property type="entry name" value="CC_CEP152-bind"/>
    <property type="match status" value="1"/>
</dbReference>
<comment type="similarity">
    <text evidence="3">Belongs to the CEP63 family.</text>
</comment>
<evidence type="ECO:0000313" key="17">
    <source>
        <dbReference type="EMBL" id="KAK7800079.1"/>
    </source>
</evidence>
<keyword evidence="7" id="KW-0227">DNA damage</keyword>
<feature type="domain" description="CEP63/Deup1 CEP152 binding coiled coil" evidence="16">
    <location>
        <begin position="870"/>
        <end position="905"/>
    </location>
</feature>
<proteinExistence type="inferred from homology"/>
<comment type="caution">
    <text evidence="17">The sequence shown here is derived from an EMBL/GenBank/DDBJ whole genome shotgun (WGS) entry which is preliminary data.</text>
</comment>
<feature type="coiled-coil region" evidence="13">
    <location>
        <begin position="565"/>
        <end position="731"/>
    </location>
</feature>
<dbReference type="GO" id="GO:0007099">
    <property type="term" value="P:centriole replication"/>
    <property type="evidence" value="ECO:0007669"/>
    <property type="project" value="TreeGrafter"/>
</dbReference>
<comment type="subcellular location">
    <subcellularLocation>
        <location evidence="2">Cytoplasm</location>
        <location evidence="2">Cytoskeleton</location>
        <location evidence="2">Microtubule organizing center</location>
        <location evidence="2">Centrosome</location>
        <location evidence="2">Centriolar satellite</location>
    </subcellularLocation>
    <subcellularLocation>
        <location evidence="1">Cytoplasm</location>
        <location evidence="1">Cytoskeleton</location>
        <location evidence="1">Microtubule organizing center</location>
        <location evidence="1">Centrosome</location>
        <location evidence="1">Centriole</location>
    </subcellularLocation>
</comment>
<feature type="region of interest" description="Disordered" evidence="14">
    <location>
        <begin position="1"/>
        <end position="21"/>
    </location>
</feature>
<evidence type="ECO:0000259" key="15">
    <source>
        <dbReference type="Pfam" id="PF17045"/>
    </source>
</evidence>